<proteinExistence type="predicted"/>
<sequence length="88" mass="9592">MADITKLTAAQAEALEDILKGLRHYGFDPDGAGIHSPNVHVETHPDGGVDWWIDSDEGFADGTMDKAGAGLWWLRRAQPGTLHVKEAR</sequence>
<comment type="caution">
    <text evidence="1">The sequence shown here is derived from an EMBL/GenBank/DDBJ whole genome shotgun (WGS) entry which is preliminary data.</text>
</comment>
<name>A0A1E7Y084_BIFAD</name>
<dbReference type="Proteomes" id="UP000175684">
    <property type="component" value="Unassembled WGS sequence"/>
</dbReference>
<gene>
    <name evidence="1" type="ORF">BBK15_05995</name>
</gene>
<dbReference type="RefSeq" id="WP_070122569.1">
    <property type="nucleotide sequence ID" value="NZ_MAXD01000003.1"/>
</dbReference>
<organism evidence="1 2">
    <name type="scientific">Bifidobacterium adolescentis</name>
    <dbReference type="NCBI Taxonomy" id="1680"/>
    <lineage>
        <taxon>Bacteria</taxon>
        <taxon>Bacillati</taxon>
        <taxon>Actinomycetota</taxon>
        <taxon>Actinomycetes</taxon>
        <taxon>Bifidobacteriales</taxon>
        <taxon>Bifidobacteriaceae</taxon>
        <taxon>Bifidobacterium</taxon>
    </lineage>
</organism>
<dbReference type="EMBL" id="MAXD01000003">
    <property type="protein sequence ID" value="OFA35014.1"/>
    <property type="molecule type" value="Genomic_DNA"/>
</dbReference>
<protein>
    <submittedName>
        <fullName evidence="1">Uncharacterized protein</fullName>
    </submittedName>
</protein>
<dbReference type="AlphaFoldDB" id="A0A1E7Y084"/>
<reference evidence="1 2" key="1">
    <citation type="submission" date="2016-07" db="EMBL/GenBank/DDBJ databases">
        <title>Draft Genome Sequence of Bifidobacterium adolescentis strain Km 4.</title>
        <authorList>
            <person name="Danilenko V.N."/>
        </authorList>
    </citation>
    <scope>NUCLEOTIDE SEQUENCE [LARGE SCALE GENOMIC DNA]</scope>
    <source>
        <strain evidence="1 2">Km 4</strain>
    </source>
</reference>
<evidence type="ECO:0000313" key="1">
    <source>
        <dbReference type="EMBL" id="OFA35014.1"/>
    </source>
</evidence>
<evidence type="ECO:0000313" key="2">
    <source>
        <dbReference type="Proteomes" id="UP000175684"/>
    </source>
</evidence>
<accession>A0A1E7Y084</accession>
<dbReference type="OrthoDB" id="9944484at2"/>